<proteinExistence type="predicted"/>
<comment type="caution">
    <text evidence="2">The sequence shown here is derived from an EMBL/GenBank/DDBJ whole genome shotgun (WGS) entry which is preliminary data.</text>
</comment>
<organism evidence="2 3">
    <name type="scientific">Coregonus suidteri</name>
    <dbReference type="NCBI Taxonomy" id="861788"/>
    <lineage>
        <taxon>Eukaryota</taxon>
        <taxon>Metazoa</taxon>
        <taxon>Chordata</taxon>
        <taxon>Craniata</taxon>
        <taxon>Vertebrata</taxon>
        <taxon>Euteleostomi</taxon>
        <taxon>Actinopterygii</taxon>
        <taxon>Neopterygii</taxon>
        <taxon>Teleostei</taxon>
        <taxon>Protacanthopterygii</taxon>
        <taxon>Salmoniformes</taxon>
        <taxon>Salmonidae</taxon>
        <taxon>Coregoninae</taxon>
        <taxon>Coregonus</taxon>
    </lineage>
</organism>
<feature type="transmembrane region" description="Helical" evidence="1">
    <location>
        <begin position="432"/>
        <end position="455"/>
    </location>
</feature>
<feature type="transmembrane region" description="Helical" evidence="1">
    <location>
        <begin position="280"/>
        <end position="299"/>
    </location>
</feature>
<feature type="transmembrane region" description="Helical" evidence="1">
    <location>
        <begin position="408"/>
        <end position="426"/>
    </location>
</feature>
<name>A0AAN8KPY5_9TELE</name>
<keyword evidence="1" id="KW-0472">Membrane</keyword>
<reference evidence="2 3" key="1">
    <citation type="submission" date="2021-04" db="EMBL/GenBank/DDBJ databases">
        <authorList>
            <person name="De Guttry C."/>
            <person name="Zahm M."/>
            <person name="Klopp C."/>
            <person name="Cabau C."/>
            <person name="Louis A."/>
            <person name="Berthelot C."/>
            <person name="Parey E."/>
            <person name="Roest Crollius H."/>
            <person name="Montfort J."/>
            <person name="Robinson-Rechavi M."/>
            <person name="Bucao C."/>
            <person name="Bouchez O."/>
            <person name="Gislard M."/>
            <person name="Lluch J."/>
            <person name="Milhes M."/>
            <person name="Lampietro C."/>
            <person name="Lopez Roques C."/>
            <person name="Donnadieu C."/>
            <person name="Braasch I."/>
            <person name="Desvignes T."/>
            <person name="Postlethwait J."/>
            <person name="Bobe J."/>
            <person name="Wedekind C."/>
            <person name="Guiguen Y."/>
        </authorList>
    </citation>
    <scope>NUCLEOTIDE SEQUENCE [LARGE SCALE GENOMIC DNA]</scope>
    <source>
        <strain evidence="2">Cs_M1</strain>
        <tissue evidence="2">Blood</tissue>
    </source>
</reference>
<feature type="transmembrane region" description="Helical" evidence="1">
    <location>
        <begin position="343"/>
        <end position="361"/>
    </location>
</feature>
<feature type="transmembrane region" description="Helical" evidence="1">
    <location>
        <begin position="217"/>
        <end position="235"/>
    </location>
</feature>
<feature type="transmembrane region" description="Helical" evidence="1">
    <location>
        <begin position="367"/>
        <end position="387"/>
    </location>
</feature>
<dbReference type="Proteomes" id="UP001356427">
    <property type="component" value="Unassembled WGS sequence"/>
</dbReference>
<sequence length="464" mass="45837">MDPLNVMARTDHGVVRTVEVVLRSVAAGFALGETALAAAEPYLTTTGPLMITAVRAAGEVGVAGVGAVATCLVFTTALVSMGTGLLLGSMVMRQMGREGGGVARAKGAEIAGGVTITVGAVATGTLLGALPVWGHFLVQCIMVLLVYPYTYVNEMTAVLFVIFSTLYLSVVLGRMGVITGLFTMGIAASSLCALLKTVSDRRTQQRAEGNSKWSERLLLYSVVVAIVGFPMGVGAGGTDGSGSEVTVMLGSVLWVGTLAAGLLGAALGTVAVVSLGPEGAARVAVGAAVTSSCALRLILPVCSLLGLGGSIGALLGGATAAGVSLGAASVAAGPEFRTRETTLVVLGSVAVGAVLGFWGLALGTVTLGPAELITVTFVAVWAFILGAPKSPFHTQIKLRDEVLTGASLIGGIGMEAVTAAAAPLGAGALGTAALGTAALGRLGTVGVLVAVVVALGKTTCGMGA</sequence>
<protein>
    <submittedName>
        <fullName evidence="2">Uncharacterized protein</fullName>
    </submittedName>
</protein>
<accession>A0AAN8KPY5</accession>
<feature type="transmembrane region" description="Helical" evidence="1">
    <location>
        <begin position="108"/>
        <end position="126"/>
    </location>
</feature>
<feature type="transmembrane region" description="Helical" evidence="1">
    <location>
        <begin position="311"/>
        <end position="331"/>
    </location>
</feature>
<feature type="transmembrane region" description="Helical" evidence="1">
    <location>
        <begin position="60"/>
        <end position="87"/>
    </location>
</feature>
<keyword evidence="1" id="KW-1133">Transmembrane helix</keyword>
<evidence type="ECO:0000313" key="3">
    <source>
        <dbReference type="Proteomes" id="UP001356427"/>
    </source>
</evidence>
<feature type="transmembrane region" description="Helical" evidence="1">
    <location>
        <begin position="178"/>
        <end position="196"/>
    </location>
</feature>
<feature type="transmembrane region" description="Helical" evidence="1">
    <location>
        <begin position="247"/>
        <end position="273"/>
    </location>
</feature>
<evidence type="ECO:0000313" key="2">
    <source>
        <dbReference type="EMBL" id="KAK6295302.1"/>
    </source>
</evidence>
<keyword evidence="3" id="KW-1185">Reference proteome</keyword>
<dbReference type="EMBL" id="JAGTTL010000034">
    <property type="protein sequence ID" value="KAK6295302.1"/>
    <property type="molecule type" value="Genomic_DNA"/>
</dbReference>
<gene>
    <name evidence="2" type="ORF">J4Q44_G00345280</name>
</gene>
<dbReference type="AlphaFoldDB" id="A0AAN8KPY5"/>
<evidence type="ECO:0000256" key="1">
    <source>
        <dbReference type="SAM" id="Phobius"/>
    </source>
</evidence>
<keyword evidence="1" id="KW-0812">Transmembrane</keyword>